<dbReference type="EMBL" id="CP012673">
    <property type="protein sequence ID" value="AUX40756.1"/>
    <property type="molecule type" value="Genomic_DNA"/>
</dbReference>
<name>A0A2L0EN87_SORCE</name>
<evidence type="ECO:0000313" key="4">
    <source>
        <dbReference type="Proteomes" id="UP000238348"/>
    </source>
</evidence>
<proteinExistence type="predicted"/>
<dbReference type="RefSeq" id="WP_159396828.1">
    <property type="nucleotide sequence ID" value="NZ_CP012673.1"/>
</dbReference>
<feature type="compositionally biased region" description="Pro residues" evidence="1">
    <location>
        <begin position="21"/>
        <end position="37"/>
    </location>
</feature>
<evidence type="ECO:0000256" key="2">
    <source>
        <dbReference type="SAM" id="SignalP"/>
    </source>
</evidence>
<protein>
    <recommendedName>
        <fullName evidence="5">Secreted protein</fullName>
    </recommendedName>
</protein>
<dbReference type="PROSITE" id="PS51257">
    <property type="entry name" value="PROKAR_LIPOPROTEIN"/>
    <property type="match status" value="1"/>
</dbReference>
<organism evidence="3 4">
    <name type="scientific">Sorangium cellulosum</name>
    <name type="common">Polyangium cellulosum</name>
    <dbReference type="NCBI Taxonomy" id="56"/>
    <lineage>
        <taxon>Bacteria</taxon>
        <taxon>Pseudomonadati</taxon>
        <taxon>Myxococcota</taxon>
        <taxon>Polyangia</taxon>
        <taxon>Polyangiales</taxon>
        <taxon>Polyangiaceae</taxon>
        <taxon>Sorangium</taxon>
    </lineage>
</organism>
<dbReference type="AlphaFoldDB" id="A0A2L0EN87"/>
<keyword evidence="2" id="KW-0732">Signal</keyword>
<evidence type="ECO:0000313" key="3">
    <source>
        <dbReference type="EMBL" id="AUX40756.1"/>
    </source>
</evidence>
<feature type="signal peptide" evidence="2">
    <location>
        <begin position="1"/>
        <end position="21"/>
    </location>
</feature>
<feature type="compositionally biased region" description="Low complexity" evidence="1">
    <location>
        <begin position="52"/>
        <end position="69"/>
    </location>
</feature>
<gene>
    <name evidence="3" type="ORF">SOCE26_021570</name>
</gene>
<dbReference type="Proteomes" id="UP000238348">
    <property type="component" value="Chromosome"/>
</dbReference>
<feature type="region of interest" description="Disordered" evidence="1">
    <location>
        <begin position="15"/>
        <end position="80"/>
    </location>
</feature>
<accession>A0A2L0EN87</accession>
<dbReference type="OrthoDB" id="5518810at2"/>
<reference evidence="3 4" key="1">
    <citation type="submission" date="2015-09" db="EMBL/GenBank/DDBJ databases">
        <title>Sorangium comparison.</title>
        <authorList>
            <person name="Zaburannyi N."/>
            <person name="Bunk B."/>
            <person name="Overmann J."/>
            <person name="Mueller R."/>
        </authorList>
    </citation>
    <scope>NUCLEOTIDE SEQUENCE [LARGE SCALE GENOMIC DNA]</scope>
    <source>
        <strain evidence="3 4">So ce26</strain>
    </source>
</reference>
<feature type="chain" id="PRO_5014998648" description="Secreted protein" evidence="2">
    <location>
        <begin position="22"/>
        <end position="173"/>
    </location>
</feature>
<sequence length="173" mass="17894">MRNLALLAGLLSTSLIGCAGAPPPPAEQPEPSPPAAPAPEAALEDEPKEAEPAASTPSAASTPWGATASPRRDDSVPDDYALMHGDCVELGKQLTELTRSEQVAGMSAKLTAEQRGEAERKIDADAAALGAQYARACEQNVGKHVHPKSLQCAFDARTVKAFDACLNASPPAK</sequence>
<evidence type="ECO:0000256" key="1">
    <source>
        <dbReference type="SAM" id="MobiDB-lite"/>
    </source>
</evidence>
<evidence type="ECO:0008006" key="5">
    <source>
        <dbReference type="Google" id="ProtNLM"/>
    </source>
</evidence>